<evidence type="ECO:0000313" key="2">
    <source>
        <dbReference type="Proteomes" id="UP000641646"/>
    </source>
</evidence>
<dbReference type="EMBL" id="JACJPW010000018">
    <property type="protein sequence ID" value="MBD2181276.1"/>
    <property type="molecule type" value="Genomic_DNA"/>
</dbReference>
<name>A0A926VCE1_9CYAN</name>
<dbReference type="RefSeq" id="WP_190464040.1">
    <property type="nucleotide sequence ID" value="NZ_JACJPW010000018.1"/>
</dbReference>
<comment type="caution">
    <text evidence="1">The sequence shown here is derived from an EMBL/GenBank/DDBJ whole genome shotgun (WGS) entry which is preliminary data.</text>
</comment>
<accession>A0A926VCE1</accession>
<reference evidence="1" key="2">
    <citation type="submission" date="2020-08" db="EMBL/GenBank/DDBJ databases">
        <authorList>
            <person name="Chen M."/>
            <person name="Teng W."/>
            <person name="Zhao L."/>
            <person name="Hu C."/>
            <person name="Zhou Y."/>
            <person name="Han B."/>
            <person name="Song L."/>
            <person name="Shu W."/>
        </authorList>
    </citation>
    <scope>NUCLEOTIDE SEQUENCE</scope>
    <source>
        <strain evidence="1">FACHB-1375</strain>
    </source>
</reference>
<dbReference type="Proteomes" id="UP000641646">
    <property type="component" value="Unassembled WGS sequence"/>
</dbReference>
<sequence length="62" mass="7132">MFGCIGSGKNLRLHLCSSVFICFHLWLNFNQRFCADNPQHHSYANDATGHDIKPPDYFLGYL</sequence>
<dbReference type="AlphaFoldDB" id="A0A926VCE1"/>
<reference evidence="1" key="1">
    <citation type="journal article" date="2015" name="ISME J.">
        <title>Draft Genome Sequence of Streptomyces incarnatus NRRL8089, which Produces the Nucleoside Antibiotic Sinefungin.</title>
        <authorList>
            <person name="Oshima K."/>
            <person name="Hattori M."/>
            <person name="Shimizu H."/>
            <person name="Fukuda K."/>
            <person name="Nemoto M."/>
            <person name="Inagaki K."/>
            <person name="Tamura T."/>
        </authorList>
    </citation>
    <scope>NUCLEOTIDE SEQUENCE</scope>
    <source>
        <strain evidence="1">FACHB-1375</strain>
    </source>
</reference>
<evidence type="ECO:0000313" key="1">
    <source>
        <dbReference type="EMBL" id="MBD2181276.1"/>
    </source>
</evidence>
<proteinExistence type="predicted"/>
<keyword evidence="2" id="KW-1185">Reference proteome</keyword>
<protein>
    <submittedName>
        <fullName evidence="1">Uncharacterized protein</fullName>
    </submittedName>
</protein>
<organism evidence="1 2">
    <name type="scientific">Aerosakkonema funiforme FACHB-1375</name>
    <dbReference type="NCBI Taxonomy" id="2949571"/>
    <lineage>
        <taxon>Bacteria</taxon>
        <taxon>Bacillati</taxon>
        <taxon>Cyanobacteriota</taxon>
        <taxon>Cyanophyceae</taxon>
        <taxon>Oscillatoriophycideae</taxon>
        <taxon>Aerosakkonematales</taxon>
        <taxon>Aerosakkonemataceae</taxon>
        <taxon>Aerosakkonema</taxon>
    </lineage>
</organism>
<gene>
    <name evidence="1" type="ORF">H6G03_09190</name>
</gene>